<keyword evidence="3" id="KW-0813">Transport</keyword>
<evidence type="ECO:0000256" key="8">
    <source>
        <dbReference type="SAM" id="Phobius"/>
    </source>
</evidence>
<keyword evidence="5 8" id="KW-0812">Transmembrane</keyword>
<feature type="transmembrane region" description="Helical" evidence="8">
    <location>
        <begin position="245"/>
        <end position="263"/>
    </location>
</feature>
<evidence type="ECO:0000256" key="7">
    <source>
        <dbReference type="ARBA" id="ARBA00023136"/>
    </source>
</evidence>
<gene>
    <name evidence="10" type="ORF">NH26_24470</name>
</gene>
<keyword evidence="4" id="KW-1003">Cell membrane</keyword>
<dbReference type="GO" id="GO:0042910">
    <property type="term" value="F:xenobiotic transmembrane transporter activity"/>
    <property type="evidence" value="ECO:0007669"/>
    <property type="project" value="InterPro"/>
</dbReference>
<evidence type="ECO:0000256" key="4">
    <source>
        <dbReference type="ARBA" id="ARBA00022475"/>
    </source>
</evidence>
<dbReference type="NCBIfam" id="TIGR00710">
    <property type="entry name" value="efflux_Bcr_CflA"/>
    <property type="match status" value="1"/>
</dbReference>
<dbReference type="Pfam" id="PF07690">
    <property type="entry name" value="MFS_1"/>
    <property type="match status" value="1"/>
</dbReference>
<dbReference type="InterPro" id="IPR020846">
    <property type="entry name" value="MFS_dom"/>
</dbReference>
<sequence>MDKQKQNFFVFMLGSLAMIGPFNIDTCLPALGRIADDFNVAFGDVEISMSLFFLFFGVGQLLGGYYSDIKGRKFIVVLGLMISMIASLMLVFSNSLYQFYAMRSLQAIGGGFVGVTIAAIVRDNFTGKEAASVMSLITMIAMGAPLIAPSIGATLLKYFSWHSIFVFIALYALIVLIPFFKKVKNVVPEHKEKLTYFQGLKKVYFNRPALAYMCVMAIPSGALYTYLTTAPFIYQEFFKLTESNFAIIFGLNGGGLIVMNKINSILVKRHSSRKLLHVGLSLHLSTLILILISITIASPNIFIVLPLLTLHLSSLGLLSGNATSIALEKYEKQFAGIANSQMRVVGIAFGALAGGMASKLNNGTLFPPFIVMFCCSLIGILLYVLLKKFDLERKSI</sequence>
<dbReference type="InterPro" id="IPR004812">
    <property type="entry name" value="Efflux_drug-R_Bcr/CmlA"/>
</dbReference>
<dbReference type="STRING" id="915059.NH26_24470"/>
<proteinExistence type="inferred from homology"/>
<evidence type="ECO:0000256" key="6">
    <source>
        <dbReference type="ARBA" id="ARBA00022989"/>
    </source>
</evidence>
<dbReference type="InterPro" id="IPR036259">
    <property type="entry name" value="MFS_trans_sf"/>
</dbReference>
<evidence type="ECO:0000313" key="10">
    <source>
        <dbReference type="EMBL" id="OHX64721.1"/>
    </source>
</evidence>
<evidence type="ECO:0000313" key="11">
    <source>
        <dbReference type="Proteomes" id="UP000179797"/>
    </source>
</evidence>
<evidence type="ECO:0000256" key="5">
    <source>
        <dbReference type="ARBA" id="ARBA00022692"/>
    </source>
</evidence>
<feature type="transmembrane region" description="Helical" evidence="8">
    <location>
        <begin position="210"/>
        <end position="233"/>
    </location>
</feature>
<dbReference type="InterPro" id="IPR011701">
    <property type="entry name" value="MFS"/>
</dbReference>
<comment type="similarity">
    <text evidence="2">Belongs to the major facilitator superfamily. Bcr/CmlA family.</text>
</comment>
<dbReference type="InterPro" id="IPR050189">
    <property type="entry name" value="MFS_Efflux_Transporters"/>
</dbReference>
<feature type="transmembrane region" description="Helical" evidence="8">
    <location>
        <begin position="365"/>
        <end position="386"/>
    </location>
</feature>
<reference evidence="10 11" key="1">
    <citation type="journal article" date="2012" name="Int. J. Syst. Evol. Microbiol.">
        <title>Flammeovirga pacifica sp. nov., isolated from deep-sea sediment.</title>
        <authorList>
            <person name="Xu H."/>
            <person name="Fu Y."/>
            <person name="Yang N."/>
            <person name="Ding Z."/>
            <person name="Lai Q."/>
            <person name="Zeng R."/>
        </authorList>
    </citation>
    <scope>NUCLEOTIDE SEQUENCE [LARGE SCALE GENOMIC DNA]</scope>
    <source>
        <strain evidence="11">DSM 24597 / LMG 26175 / WPAGA1</strain>
    </source>
</reference>
<protein>
    <recommendedName>
        <fullName evidence="9">Major facilitator superfamily (MFS) profile domain-containing protein</fullName>
    </recommendedName>
</protein>
<evidence type="ECO:0000256" key="3">
    <source>
        <dbReference type="ARBA" id="ARBA00022448"/>
    </source>
</evidence>
<keyword evidence="7 8" id="KW-0472">Membrane</keyword>
<dbReference type="EMBL" id="JRYR02000002">
    <property type="protein sequence ID" value="OHX64721.1"/>
    <property type="molecule type" value="Genomic_DNA"/>
</dbReference>
<dbReference type="PANTHER" id="PTHR43124">
    <property type="entry name" value="PURINE EFFLUX PUMP PBUE"/>
    <property type="match status" value="1"/>
</dbReference>
<feature type="transmembrane region" description="Helical" evidence="8">
    <location>
        <begin position="7"/>
        <end position="24"/>
    </location>
</feature>
<organism evidence="10 11">
    <name type="scientific">Flammeovirga pacifica</name>
    <dbReference type="NCBI Taxonomy" id="915059"/>
    <lineage>
        <taxon>Bacteria</taxon>
        <taxon>Pseudomonadati</taxon>
        <taxon>Bacteroidota</taxon>
        <taxon>Cytophagia</taxon>
        <taxon>Cytophagales</taxon>
        <taxon>Flammeovirgaceae</taxon>
        <taxon>Flammeovirga</taxon>
    </lineage>
</organism>
<evidence type="ECO:0000259" key="9">
    <source>
        <dbReference type="PROSITE" id="PS50850"/>
    </source>
</evidence>
<evidence type="ECO:0000256" key="1">
    <source>
        <dbReference type="ARBA" id="ARBA00004651"/>
    </source>
</evidence>
<feature type="transmembrane region" description="Helical" evidence="8">
    <location>
        <begin position="159"/>
        <end position="180"/>
    </location>
</feature>
<dbReference type="AlphaFoldDB" id="A0A1S1YUM4"/>
<feature type="transmembrane region" description="Helical" evidence="8">
    <location>
        <begin position="47"/>
        <end position="67"/>
    </location>
</feature>
<comment type="caution">
    <text evidence="10">The sequence shown here is derived from an EMBL/GenBank/DDBJ whole genome shotgun (WGS) entry which is preliminary data.</text>
</comment>
<dbReference type="GO" id="GO:1990961">
    <property type="term" value="P:xenobiotic detoxification by transmembrane export across the plasma membrane"/>
    <property type="evidence" value="ECO:0007669"/>
    <property type="project" value="InterPro"/>
</dbReference>
<evidence type="ECO:0000256" key="2">
    <source>
        <dbReference type="ARBA" id="ARBA00006236"/>
    </source>
</evidence>
<dbReference type="SUPFAM" id="SSF103473">
    <property type="entry name" value="MFS general substrate transporter"/>
    <property type="match status" value="1"/>
</dbReference>
<dbReference type="Gene3D" id="1.20.1720.10">
    <property type="entry name" value="Multidrug resistance protein D"/>
    <property type="match status" value="1"/>
</dbReference>
<feature type="domain" description="Major facilitator superfamily (MFS) profile" evidence="9">
    <location>
        <begin position="9"/>
        <end position="391"/>
    </location>
</feature>
<dbReference type="PROSITE" id="PS50850">
    <property type="entry name" value="MFS"/>
    <property type="match status" value="1"/>
</dbReference>
<comment type="subcellular location">
    <subcellularLocation>
        <location evidence="1">Cell membrane</location>
        <topology evidence="1">Multi-pass membrane protein</topology>
    </subcellularLocation>
</comment>
<name>A0A1S1YUM4_FLAPC</name>
<dbReference type="Proteomes" id="UP000179797">
    <property type="component" value="Unassembled WGS sequence"/>
</dbReference>
<feature type="transmembrane region" description="Helical" evidence="8">
    <location>
        <begin position="74"/>
        <end position="92"/>
    </location>
</feature>
<dbReference type="PANTHER" id="PTHR43124:SF3">
    <property type="entry name" value="CHLORAMPHENICOL EFFLUX PUMP RV0191"/>
    <property type="match status" value="1"/>
</dbReference>
<keyword evidence="11" id="KW-1185">Reference proteome</keyword>
<dbReference type="CDD" id="cd17320">
    <property type="entry name" value="MFS_MdfA_MDR_like"/>
    <property type="match status" value="1"/>
</dbReference>
<feature type="transmembrane region" description="Helical" evidence="8">
    <location>
        <begin position="104"/>
        <end position="121"/>
    </location>
</feature>
<feature type="transmembrane region" description="Helical" evidence="8">
    <location>
        <begin position="133"/>
        <end position="153"/>
    </location>
</feature>
<dbReference type="GO" id="GO:0005886">
    <property type="term" value="C:plasma membrane"/>
    <property type="evidence" value="ECO:0007669"/>
    <property type="project" value="UniProtKB-SubCell"/>
</dbReference>
<keyword evidence="6 8" id="KW-1133">Transmembrane helix</keyword>
<accession>A0A1S1YUM4</accession>